<dbReference type="GO" id="GO:0016787">
    <property type="term" value="F:hydrolase activity"/>
    <property type="evidence" value="ECO:0007669"/>
    <property type="project" value="TreeGrafter"/>
</dbReference>
<dbReference type="AlphaFoldDB" id="A0AAD8WNT0"/>
<dbReference type="GO" id="GO:0012505">
    <property type="term" value="C:endomembrane system"/>
    <property type="evidence" value="ECO:0007669"/>
    <property type="project" value="TreeGrafter"/>
</dbReference>
<accession>A0AAD8WNT0</accession>
<keyword evidence="5" id="KW-0812">Transmembrane</keyword>
<dbReference type="InterPro" id="IPR018119">
    <property type="entry name" value="Strictosidine_synth_cons-reg"/>
</dbReference>
<evidence type="ECO:0008006" key="10">
    <source>
        <dbReference type="Google" id="ProtNLM"/>
    </source>
</evidence>
<evidence type="ECO:0000313" key="8">
    <source>
        <dbReference type="EMBL" id="KAK1666595.1"/>
    </source>
</evidence>
<keyword evidence="5" id="KW-0472">Membrane</keyword>
<keyword evidence="3" id="KW-0926">Vacuole</keyword>
<keyword evidence="5" id="KW-1133">Transmembrane helix</keyword>
<dbReference type="Gene3D" id="3.40.970.10">
    <property type="entry name" value="Ribonuclease H1, N-terminal domain"/>
    <property type="match status" value="1"/>
</dbReference>
<organism evidence="8 9">
    <name type="scientific">Lolium multiflorum</name>
    <name type="common">Italian ryegrass</name>
    <name type="synonym">Lolium perenne subsp. multiflorum</name>
    <dbReference type="NCBI Taxonomy" id="4521"/>
    <lineage>
        <taxon>Eukaryota</taxon>
        <taxon>Viridiplantae</taxon>
        <taxon>Streptophyta</taxon>
        <taxon>Embryophyta</taxon>
        <taxon>Tracheophyta</taxon>
        <taxon>Spermatophyta</taxon>
        <taxon>Magnoliopsida</taxon>
        <taxon>Liliopsida</taxon>
        <taxon>Poales</taxon>
        <taxon>Poaceae</taxon>
        <taxon>BOP clade</taxon>
        <taxon>Pooideae</taxon>
        <taxon>Poodae</taxon>
        <taxon>Poeae</taxon>
        <taxon>Poeae Chloroplast Group 2 (Poeae type)</taxon>
        <taxon>Loliodinae</taxon>
        <taxon>Loliinae</taxon>
        <taxon>Lolium</taxon>
    </lineage>
</organism>
<dbReference type="InterPro" id="IPR011042">
    <property type="entry name" value="6-blade_b-propeller_TolB-like"/>
</dbReference>
<gene>
    <name evidence="8" type="ORF">QYE76_054754</name>
</gene>
<evidence type="ECO:0000256" key="5">
    <source>
        <dbReference type="SAM" id="Phobius"/>
    </source>
</evidence>
<dbReference type="Gene3D" id="2.120.10.30">
    <property type="entry name" value="TolB, C-terminal domain"/>
    <property type="match status" value="2"/>
</dbReference>
<feature type="domain" description="Ribonuclease H1 N-terminal" evidence="6">
    <location>
        <begin position="4"/>
        <end position="43"/>
    </location>
</feature>
<comment type="caution">
    <text evidence="8">The sequence shown here is derived from an EMBL/GenBank/DDBJ whole genome shotgun (WGS) entry which is preliminary data.</text>
</comment>
<evidence type="ECO:0000256" key="2">
    <source>
        <dbReference type="ARBA" id="ARBA00009191"/>
    </source>
</evidence>
<dbReference type="GO" id="GO:0005773">
    <property type="term" value="C:vacuole"/>
    <property type="evidence" value="ECO:0007669"/>
    <property type="project" value="UniProtKB-SubCell"/>
</dbReference>
<dbReference type="PANTHER" id="PTHR10426:SF62">
    <property type="entry name" value="OS08G0175000 PROTEIN"/>
    <property type="match status" value="1"/>
</dbReference>
<keyword evidence="9" id="KW-1185">Reference proteome</keyword>
<dbReference type="Proteomes" id="UP001231189">
    <property type="component" value="Unassembled WGS sequence"/>
</dbReference>
<dbReference type="InterPro" id="IPR011320">
    <property type="entry name" value="RNase_H1_N"/>
</dbReference>
<feature type="domain" description="Strictosidine synthase conserved region" evidence="7">
    <location>
        <begin position="182"/>
        <end position="270"/>
    </location>
</feature>
<dbReference type="SUPFAM" id="SSF55658">
    <property type="entry name" value="L9 N-domain-like"/>
    <property type="match status" value="1"/>
</dbReference>
<keyword evidence="4" id="KW-0325">Glycoprotein</keyword>
<dbReference type="EMBL" id="JAUUTY010000003">
    <property type="protein sequence ID" value="KAK1666595.1"/>
    <property type="molecule type" value="Genomic_DNA"/>
</dbReference>
<name>A0AAD8WNT0_LOLMU</name>
<evidence type="ECO:0000259" key="6">
    <source>
        <dbReference type="Pfam" id="PF01693"/>
    </source>
</evidence>
<dbReference type="Pfam" id="PF03088">
    <property type="entry name" value="Str_synth"/>
    <property type="match status" value="1"/>
</dbReference>
<evidence type="ECO:0000313" key="9">
    <source>
        <dbReference type="Proteomes" id="UP001231189"/>
    </source>
</evidence>
<comment type="similarity">
    <text evidence="2">Belongs to the strictosidine synthase family.</text>
</comment>
<sequence length="341" mass="37718">MPTYVVYKGRVPGVYEEWQDCLEQVHKFSGNSYKGYATREEAVAQWRAHVGKKKNRLKFLVPLLLTATAVVLYFTLLVLFPLVAILLPLAYLLCLATAQQVRTTNTSSCHRLPLPDGVTSAESLDFYGNDGVYTGVSDGRVLRWGGRAAGWKTFAYNSKFRAGGEAQVLAKEADGVPFHFVNGLAVDQATGDVYFTDSSLNFTRRDNIKIMRKHDDSGRLLKYDARTKLVTVLMADMPYPNGVALSRDGTHLVVAHTGPCEAHRYWLKGPKAGTYELFAELPGYPDNVTPDTQGGFWVALNRERQQNETAPVPKPKHLVGVRLNADGKGRGADGRRGCHAQ</sequence>
<dbReference type="PANTHER" id="PTHR10426">
    <property type="entry name" value="STRICTOSIDINE SYNTHASE-RELATED"/>
    <property type="match status" value="1"/>
</dbReference>
<dbReference type="InterPro" id="IPR009027">
    <property type="entry name" value="Ribosomal_bL9/RNase_H1_N"/>
</dbReference>
<evidence type="ECO:0000256" key="4">
    <source>
        <dbReference type="ARBA" id="ARBA00023180"/>
    </source>
</evidence>
<dbReference type="InterPro" id="IPR037056">
    <property type="entry name" value="RNase_H1_N_sf"/>
</dbReference>
<protein>
    <recommendedName>
        <fullName evidence="10">Strictosidine synthase</fullName>
    </recommendedName>
</protein>
<evidence type="ECO:0000259" key="7">
    <source>
        <dbReference type="Pfam" id="PF03088"/>
    </source>
</evidence>
<feature type="transmembrane region" description="Helical" evidence="5">
    <location>
        <begin position="60"/>
        <end position="93"/>
    </location>
</feature>
<reference evidence="8" key="1">
    <citation type="submission" date="2023-07" db="EMBL/GenBank/DDBJ databases">
        <title>A chromosome-level genome assembly of Lolium multiflorum.</title>
        <authorList>
            <person name="Chen Y."/>
            <person name="Copetti D."/>
            <person name="Kolliker R."/>
            <person name="Studer B."/>
        </authorList>
    </citation>
    <scope>NUCLEOTIDE SEQUENCE</scope>
    <source>
        <strain evidence="8">02402/16</strain>
        <tissue evidence="8">Leaf</tissue>
    </source>
</reference>
<evidence type="ECO:0000256" key="3">
    <source>
        <dbReference type="ARBA" id="ARBA00022554"/>
    </source>
</evidence>
<proteinExistence type="inferred from homology"/>
<dbReference type="SUPFAM" id="SSF63829">
    <property type="entry name" value="Calcium-dependent phosphotriesterase"/>
    <property type="match status" value="1"/>
</dbReference>
<comment type="subcellular location">
    <subcellularLocation>
        <location evidence="1">Vacuole</location>
    </subcellularLocation>
</comment>
<evidence type="ECO:0000256" key="1">
    <source>
        <dbReference type="ARBA" id="ARBA00004116"/>
    </source>
</evidence>
<dbReference type="Pfam" id="PF01693">
    <property type="entry name" value="Cauli_VI"/>
    <property type="match status" value="1"/>
</dbReference>